<feature type="non-terminal residue" evidence="1">
    <location>
        <position position="40"/>
    </location>
</feature>
<dbReference type="AlphaFoldDB" id="A0A382VS31"/>
<evidence type="ECO:0000313" key="1">
    <source>
        <dbReference type="EMBL" id="SVD49312.1"/>
    </source>
</evidence>
<proteinExistence type="predicted"/>
<organism evidence="1">
    <name type="scientific">marine metagenome</name>
    <dbReference type="NCBI Taxonomy" id="408172"/>
    <lineage>
        <taxon>unclassified sequences</taxon>
        <taxon>metagenomes</taxon>
        <taxon>ecological metagenomes</taxon>
    </lineage>
</organism>
<name>A0A382VS31_9ZZZZ</name>
<gene>
    <name evidence="1" type="ORF">METZ01_LOCUS402166</name>
</gene>
<protein>
    <submittedName>
        <fullName evidence="1">Uncharacterized protein</fullName>
    </submittedName>
</protein>
<accession>A0A382VS31</accession>
<sequence>MSKINVCCVKEGDKYDSDYVNILYLMTKRYLTTPFDFVCL</sequence>
<dbReference type="EMBL" id="UINC01154174">
    <property type="protein sequence ID" value="SVD49312.1"/>
    <property type="molecule type" value="Genomic_DNA"/>
</dbReference>
<reference evidence="1" key="1">
    <citation type="submission" date="2018-05" db="EMBL/GenBank/DDBJ databases">
        <authorList>
            <person name="Lanie J.A."/>
            <person name="Ng W.-L."/>
            <person name="Kazmierczak K.M."/>
            <person name="Andrzejewski T.M."/>
            <person name="Davidsen T.M."/>
            <person name="Wayne K.J."/>
            <person name="Tettelin H."/>
            <person name="Glass J.I."/>
            <person name="Rusch D."/>
            <person name="Podicherti R."/>
            <person name="Tsui H.-C.T."/>
            <person name="Winkler M.E."/>
        </authorList>
    </citation>
    <scope>NUCLEOTIDE SEQUENCE</scope>
</reference>